<accession>A0AAV2J714</accession>
<sequence length="273" mass="28774">MPDSQGPLHASYVDPSSRLSINSSVLSSSRLSCSRWLGRVLTTGPPPLLGPSPSSPPPPLYSLLSAFSSHRYRQMGHCMLSSCAPFPGGTSALDITFPNLPCSLSGPPDFTPSRSPPATLSRATDSLGRITRSRSNTSSQSAHIVPLLSVPSLRPLPSVAISWRALSSRSCDELAALQSLSGSAALHPCSVPLPASLGYSVVSEVVSPSLHFDPSSIYSDLRHFGRVACHFSSVISLPGSSCSLSPLPYSSRSLPAVDLFSSHCSVKYLSDLR</sequence>
<dbReference type="Proteomes" id="UP001497482">
    <property type="component" value="Chromosome 10"/>
</dbReference>
<evidence type="ECO:0000313" key="1">
    <source>
        <dbReference type="EMBL" id="CAL1572291.1"/>
    </source>
</evidence>
<name>A0AAV2J714_KNICA</name>
<proteinExistence type="predicted"/>
<dbReference type="AlphaFoldDB" id="A0AAV2J714"/>
<organism evidence="1 2">
    <name type="scientific">Knipowitschia caucasica</name>
    <name type="common">Caucasian dwarf goby</name>
    <name type="synonym">Pomatoschistus caucasicus</name>
    <dbReference type="NCBI Taxonomy" id="637954"/>
    <lineage>
        <taxon>Eukaryota</taxon>
        <taxon>Metazoa</taxon>
        <taxon>Chordata</taxon>
        <taxon>Craniata</taxon>
        <taxon>Vertebrata</taxon>
        <taxon>Euteleostomi</taxon>
        <taxon>Actinopterygii</taxon>
        <taxon>Neopterygii</taxon>
        <taxon>Teleostei</taxon>
        <taxon>Neoteleostei</taxon>
        <taxon>Acanthomorphata</taxon>
        <taxon>Gobiaria</taxon>
        <taxon>Gobiiformes</taxon>
        <taxon>Gobioidei</taxon>
        <taxon>Gobiidae</taxon>
        <taxon>Gobiinae</taxon>
        <taxon>Knipowitschia</taxon>
    </lineage>
</organism>
<protein>
    <submittedName>
        <fullName evidence="1">Uncharacterized protein</fullName>
    </submittedName>
</protein>
<keyword evidence="2" id="KW-1185">Reference proteome</keyword>
<reference evidence="1 2" key="1">
    <citation type="submission" date="2024-04" db="EMBL/GenBank/DDBJ databases">
        <authorList>
            <person name="Waldvogel A.-M."/>
            <person name="Schoenle A."/>
        </authorList>
    </citation>
    <scope>NUCLEOTIDE SEQUENCE [LARGE SCALE GENOMIC DNA]</scope>
</reference>
<dbReference type="EMBL" id="OZ035832">
    <property type="protein sequence ID" value="CAL1572291.1"/>
    <property type="molecule type" value="Genomic_DNA"/>
</dbReference>
<evidence type="ECO:0000313" key="2">
    <source>
        <dbReference type="Proteomes" id="UP001497482"/>
    </source>
</evidence>
<gene>
    <name evidence="1" type="ORF">KC01_LOCUS4332</name>
</gene>